<evidence type="ECO:0000313" key="2">
    <source>
        <dbReference type="Proteomes" id="UP000198555"/>
    </source>
</evidence>
<dbReference type="AlphaFoldDB" id="A0A1H6HVK6"/>
<gene>
    <name evidence="1" type="ORF">SAMN05421793_102150</name>
</gene>
<reference evidence="2" key="1">
    <citation type="submission" date="2016-10" db="EMBL/GenBank/DDBJ databases">
        <authorList>
            <person name="Varghese N."/>
            <person name="Submissions S."/>
        </authorList>
    </citation>
    <scope>NUCLEOTIDE SEQUENCE [LARGE SCALE GENOMIC DNA]</scope>
    <source>
        <strain evidence="2">DSM 19326</strain>
    </source>
</reference>
<sequence>MNKNLNEKVCLILTFFFCSLMYSQLRPSVIYGDYNTYWTSQNNSATYVTAQDTNNLLGFTVGEVTYSTGVNNARLTANGVSFVNESYRSFPTSINTTSTATNFLIGIPRYVNGVLQDQTNTPSLSCSTSLGYYLRDGINGLDLSTAVFNIPKQELTFLVNVLADINPNCITDDIPDIIVTQVGAPSSSFDVFKFTDAIGNTVGVQKDVNFSSVSPSGKALWSFYYAGNCPHDYNSGSAFSGTTRDIRILTFKLSDFGITATNYTSAVRFVQVLSGDSDVAFSAYSTNSLSLYCLENATTSGTTSDTKMGITSLARAGSETGSDNWPMVRNGGYIALESNKKPFVISRVSTAGLANITNPVEGMMVYDTTENCLKVYVSAAVGWKCFNKKTCP</sequence>
<dbReference type="EMBL" id="FNWX01000002">
    <property type="protein sequence ID" value="SEH40049.1"/>
    <property type="molecule type" value="Genomic_DNA"/>
</dbReference>
<evidence type="ECO:0000313" key="1">
    <source>
        <dbReference type="EMBL" id="SEH40049.1"/>
    </source>
</evidence>
<dbReference type="STRING" id="420404.SAMN05421793_102150"/>
<dbReference type="RefSeq" id="WP_089767963.1">
    <property type="nucleotide sequence ID" value="NZ_FNWX01000002.1"/>
</dbReference>
<protein>
    <submittedName>
        <fullName evidence="1">Uncharacterized protein</fullName>
    </submittedName>
</protein>
<name>A0A1H6HVK6_9FLAO</name>
<accession>A0A1H6HVK6</accession>
<keyword evidence="2" id="KW-1185">Reference proteome</keyword>
<proteinExistence type="predicted"/>
<organism evidence="1 2">
    <name type="scientific">Epilithonimonas hominis</name>
    <dbReference type="NCBI Taxonomy" id="420404"/>
    <lineage>
        <taxon>Bacteria</taxon>
        <taxon>Pseudomonadati</taxon>
        <taxon>Bacteroidota</taxon>
        <taxon>Flavobacteriia</taxon>
        <taxon>Flavobacteriales</taxon>
        <taxon>Weeksellaceae</taxon>
        <taxon>Chryseobacterium group</taxon>
        <taxon>Epilithonimonas</taxon>
    </lineage>
</organism>
<dbReference type="Proteomes" id="UP000198555">
    <property type="component" value="Unassembled WGS sequence"/>
</dbReference>